<dbReference type="RefSeq" id="WP_286345801.1">
    <property type="nucleotide sequence ID" value="NZ_AP027732.1"/>
</dbReference>
<evidence type="ECO:0000313" key="3">
    <source>
        <dbReference type="Proteomes" id="UP001321486"/>
    </source>
</evidence>
<keyword evidence="1" id="KW-1133">Transmembrane helix</keyword>
<reference evidence="3" key="1">
    <citation type="journal article" date="2019" name="Int. J. Syst. Evol. Microbiol.">
        <title>The Global Catalogue of Microorganisms (GCM) 10K type strain sequencing project: providing services to taxonomists for standard genome sequencing and annotation.</title>
        <authorList>
            <consortium name="The Broad Institute Genomics Platform"/>
            <consortium name="The Broad Institute Genome Sequencing Center for Infectious Disease"/>
            <person name="Wu L."/>
            <person name="Ma J."/>
        </authorList>
    </citation>
    <scope>NUCLEOTIDE SEQUENCE [LARGE SCALE GENOMIC DNA]</scope>
    <source>
        <strain evidence="3">NBRC 108728</strain>
    </source>
</reference>
<feature type="transmembrane region" description="Helical" evidence="1">
    <location>
        <begin position="47"/>
        <end position="69"/>
    </location>
</feature>
<dbReference type="EMBL" id="AP027732">
    <property type="protein sequence ID" value="BDZ48897.1"/>
    <property type="molecule type" value="Genomic_DNA"/>
</dbReference>
<keyword evidence="1" id="KW-0472">Membrane</keyword>
<feature type="transmembrane region" description="Helical" evidence="1">
    <location>
        <begin position="129"/>
        <end position="157"/>
    </location>
</feature>
<evidence type="ECO:0008006" key="4">
    <source>
        <dbReference type="Google" id="ProtNLM"/>
    </source>
</evidence>
<accession>A0ABN6XV46</accession>
<organism evidence="2 3">
    <name type="scientific">Frondihabitans sucicola</name>
    <dbReference type="NCBI Taxonomy" id="1268041"/>
    <lineage>
        <taxon>Bacteria</taxon>
        <taxon>Bacillati</taxon>
        <taxon>Actinomycetota</taxon>
        <taxon>Actinomycetes</taxon>
        <taxon>Micrococcales</taxon>
        <taxon>Microbacteriaceae</taxon>
        <taxon>Frondihabitans</taxon>
    </lineage>
</organism>
<feature type="transmembrane region" description="Helical" evidence="1">
    <location>
        <begin position="164"/>
        <end position="191"/>
    </location>
</feature>
<dbReference type="Proteomes" id="UP001321486">
    <property type="component" value="Chromosome"/>
</dbReference>
<sequence length="430" mass="44329">MTSFGAAWLALRRSQFLAPSAVIALAGIALGRGETAPGFYEWRDRTAAVAAALTLALPLLSGVSAFAGARLRRSAAFALIRSAPDGGVRATLAFLAAAALLAVAAFTAMAVGIFIPWGSPGIPRGNPDWSWLVSSAVALVAATLVGYVVGILLPWWWSAPAACVVSYATGVVILVLGSAVTPTTPILSPLFVASLGPFFRLNDALFEARSAWFGGCALLATAVLLLSVARSRRAASVVAVFGAGLVAIGAIGVLGASTGISLDRPSAALRCAGSHPQLCLNPAYEPERAALRAALLPVERRLDETPFAFDRVELTQRGVGGDSPAGTAALHVDDFTTDWQTRDLSEFVQSMLDSRGPGSACARSGPGEQNGSALVFIGWAVGSREIADSWEGGGAAYDRLNSLPPDAQKAWVTRGASELCAGEAPLSELS</sequence>
<keyword evidence="3" id="KW-1185">Reference proteome</keyword>
<proteinExistence type="predicted"/>
<evidence type="ECO:0000256" key="1">
    <source>
        <dbReference type="SAM" id="Phobius"/>
    </source>
</evidence>
<feature type="transmembrane region" description="Helical" evidence="1">
    <location>
        <begin position="236"/>
        <end position="256"/>
    </location>
</feature>
<name>A0ABN6XV46_9MICO</name>
<evidence type="ECO:0000313" key="2">
    <source>
        <dbReference type="EMBL" id="BDZ48897.1"/>
    </source>
</evidence>
<feature type="transmembrane region" description="Helical" evidence="1">
    <location>
        <begin position="90"/>
        <end position="117"/>
    </location>
</feature>
<protein>
    <recommendedName>
        <fullName evidence="4">ABC transporter permease</fullName>
    </recommendedName>
</protein>
<keyword evidence="1" id="KW-0812">Transmembrane</keyword>
<gene>
    <name evidence="2" type="ORF">GCM10025867_11380</name>
</gene>
<feature type="transmembrane region" description="Helical" evidence="1">
    <location>
        <begin position="211"/>
        <end position="229"/>
    </location>
</feature>